<comment type="caution">
    <text evidence="4">The sequence shown here is derived from an EMBL/GenBank/DDBJ whole genome shotgun (WGS) entry which is preliminary data.</text>
</comment>
<dbReference type="InterPro" id="IPR037546">
    <property type="entry name" value="SAC51-like"/>
</dbReference>
<name>A0A8T2SGC7_CERRI</name>
<feature type="domain" description="BHLH" evidence="3">
    <location>
        <begin position="351"/>
        <end position="400"/>
    </location>
</feature>
<dbReference type="OrthoDB" id="1922093at2759"/>
<dbReference type="Proteomes" id="UP000825935">
    <property type="component" value="Chromosome 20"/>
</dbReference>
<evidence type="ECO:0000313" key="5">
    <source>
        <dbReference type="Proteomes" id="UP000825935"/>
    </source>
</evidence>
<proteinExistence type="predicted"/>
<protein>
    <recommendedName>
        <fullName evidence="3">BHLH domain-containing protein</fullName>
    </recommendedName>
</protein>
<evidence type="ECO:0000313" key="4">
    <source>
        <dbReference type="EMBL" id="KAH7330953.1"/>
    </source>
</evidence>
<dbReference type="PANTHER" id="PTHR36066:SF2">
    <property type="entry name" value="TRANSCRIPTION FACTOR BHLH145"/>
    <property type="match status" value="1"/>
</dbReference>
<evidence type="ECO:0000256" key="2">
    <source>
        <dbReference type="ARBA" id="ARBA00023163"/>
    </source>
</evidence>
<sequence length="409" mass="45180">MLESDHEFTLSPGSGGFIDYVTLAKEVDAHNPGLKREMLAKPTGRHVVPLLDGDAAPCTHSSQDHSHFPFVNERINLPEEKVVDSGPFLIPHMNELSSDGVGCHTLKLVDHRSSREQFAKFEVHLSNLCQKGFVMFDHSGSERRMIFHPSILDDIPALQQSSTGHSERAVNAKHLQDVLVNHPLLGDCVPPGNMIFPDRRSASLLSREHICLAAYGADTGSHSEEATDFLSKENTEDLNALLWSDDEMSSTGDSPSDLLLSDADSSDVINSEWGYDTCSGRKRKVCTEIENENMVASDSAVLKRAFCTARQCLDRGSGYGKEAFTVFDLSSDDYESSSASSTTKRWKQVQSAPPRKLVNITTRKEKIQSAFQLLRSILPGGQSMDSAVILSEVVQYVKNLQSEIEKLRE</sequence>
<dbReference type="GO" id="GO:0046983">
    <property type="term" value="F:protein dimerization activity"/>
    <property type="evidence" value="ECO:0007669"/>
    <property type="project" value="InterPro"/>
</dbReference>
<evidence type="ECO:0000259" key="3">
    <source>
        <dbReference type="PROSITE" id="PS50888"/>
    </source>
</evidence>
<dbReference type="InterPro" id="IPR011598">
    <property type="entry name" value="bHLH_dom"/>
</dbReference>
<keyword evidence="5" id="KW-1185">Reference proteome</keyword>
<dbReference type="Gene3D" id="4.10.280.10">
    <property type="entry name" value="Helix-loop-helix DNA-binding domain"/>
    <property type="match status" value="1"/>
</dbReference>
<dbReference type="PROSITE" id="PS50888">
    <property type="entry name" value="BHLH"/>
    <property type="match status" value="1"/>
</dbReference>
<accession>A0A8T2SGC7</accession>
<dbReference type="InterPro" id="IPR036638">
    <property type="entry name" value="HLH_DNA-bd_sf"/>
</dbReference>
<organism evidence="4 5">
    <name type="scientific">Ceratopteris richardii</name>
    <name type="common">Triangle waterfern</name>
    <dbReference type="NCBI Taxonomy" id="49495"/>
    <lineage>
        <taxon>Eukaryota</taxon>
        <taxon>Viridiplantae</taxon>
        <taxon>Streptophyta</taxon>
        <taxon>Embryophyta</taxon>
        <taxon>Tracheophyta</taxon>
        <taxon>Polypodiopsida</taxon>
        <taxon>Polypodiidae</taxon>
        <taxon>Polypodiales</taxon>
        <taxon>Pteridineae</taxon>
        <taxon>Pteridaceae</taxon>
        <taxon>Parkerioideae</taxon>
        <taxon>Ceratopteris</taxon>
    </lineage>
</organism>
<dbReference type="PANTHER" id="PTHR36066">
    <property type="entry name" value="TRANSCRIPTION FACTOR BHLH145"/>
    <property type="match status" value="1"/>
</dbReference>
<dbReference type="EMBL" id="CM035425">
    <property type="protein sequence ID" value="KAH7330953.1"/>
    <property type="molecule type" value="Genomic_DNA"/>
</dbReference>
<gene>
    <name evidence="4" type="ORF">KP509_20G009700</name>
</gene>
<dbReference type="SUPFAM" id="SSF47459">
    <property type="entry name" value="HLH, helix-loop-helix DNA-binding domain"/>
    <property type="match status" value="1"/>
</dbReference>
<evidence type="ECO:0000256" key="1">
    <source>
        <dbReference type="ARBA" id="ARBA00023015"/>
    </source>
</evidence>
<reference evidence="4" key="1">
    <citation type="submission" date="2021-08" db="EMBL/GenBank/DDBJ databases">
        <title>WGS assembly of Ceratopteris richardii.</title>
        <authorList>
            <person name="Marchant D.B."/>
            <person name="Chen G."/>
            <person name="Jenkins J."/>
            <person name="Shu S."/>
            <person name="Leebens-Mack J."/>
            <person name="Grimwood J."/>
            <person name="Schmutz J."/>
            <person name="Soltis P."/>
            <person name="Soltis D."/>
            <person name="Chen Z.-H."/>
        </authorList>
    </citation>
    <scope>NUCLEOTIDE SEQUENCE</scope>
    <source>
        <strain evidence="4">Whitten #5841</strain>
        <tissue evidence="4">Leaf</tissue>
    </source>
</reference>
<keyword evidence="1" id="KW-0805">Transcription regulation</keyword>
<dbReference type="AlphaFoldDB" id="A0A8T2SGC7"/>
<keyword evidence="2" id="KW-0804">Transcription</keyword>
<dbReference type="CDD" id="cd11393">
    <property type="entry name" value="bHLH_AtbHLH_like"/>
    <property type="match status" value="1"/>
</dbReference>
<dbReference type="InterPro" id="IPR045239">
    <property type="entry name" value="bHLH95_bHLH"/>
</dbReference>
<dbReference type="OMA" id="DIWAMHN"/>